<evidence type="ECO:0000313" key="2">
    <source>
        <dbReference type="EMBL" id="EES92140.1"/>
    </source>
</evidence>
<keyword evidence="1" id="KW-0472">Membrane</keyword>
<dbReference type="EMBL" id="ACSJ01000001">
    <property type="protein sequence ID" value="EES92140.1"/>
    <property type="molecule type" value="Genomic_DNA"/>
</dbReference>
<evidence type="ECO:0000256" key="1">
    <source>
        <dbReference type="SAM" id="Phobius"/>
    </source>
</evidence>
<protein>
    <submittedName>
        <fullName evidence="2">Uncharacterized protein</fullName>
    </submittedName>
</protein>
<sequence>MISVVNGVKTYKILEKLYHIIALYGIIILKFNILYIEFNKRLKGEF</sequence>
<reference evidence="2 3" key="1">
    <citation type="submission" date="2009-10" db="EMBL/GenBank/DDBJ databases">
        <authorList>
            <person name="Shrivastava S."/>
            <person name="Brinkac L.B."/>
            <person name="Brown J.L."/>
            <person name="Bruce D.B."/>
            <person name="Detter C."/>
            <person name="Green L.D."/>
            <person name="Munk C.A."/>
            <person name="Rogers Y.C."/>
            <person name="Tapia R."/>
            <person name="Saunders E.S."/>
            <person name="Sims D.R."/>
            <person name="Smith L.A."/>
            <person name="Smith T.J."/>
            <person name="Sutton G."/>
            <person name="Brettin T."/>
        </authorList>
    </citation>
    <scope>NUCLEOTIDE SEQUENCE [LARGE SCALE GENOMIC DNA]</scope>
    <source>
        <strain evidence="3">D str. 1873</strain>
    </source>
</reference>
<dbReference type="Proteomes" id="UP000006160">
    <property type="component" value="Unassembled WGS sequence"/>
</dbReference>
<keyword evidence="1" id="KW-1133">Transmembrane helix</keyword>
<accession>A0A9P2LM34</accession>
<name>A0A9P2LM34_CLOBO</name>
<feature type="transmembrane region" description="Helical" evidence="1">
    <location>
        <begin position="17"/>
        <end position="36"/>
    </location>
</feature>
<keyword evidence="1" id="KW-0812">Transmembrane</keyword>
<proteinExistence type="predicted"/>
<dbReference type="AlphaFoldDB" id="A0A9P2LM34"/>
<evidence type="ECO:0000313" key="3">
    <source>
        <dbReference type="Proteomes" id="UP000006160"/>
    </source>
</evidence>
<organism evidence="2 3">
    <name type="scientific">Clostridium botulinum D str. 1873</name>
    <dbReference type="NCBI Taxonomy" id="592027"/>
    <lineage>
        <taxon>Bacteria</taxon>
        <taxon>Bacillati</taxon>
        <taxon>Bacillota</taxon>
        <taxon>Clostridia</taxon>
        <taxon>Eubacteriales</taxon>
        <taxon>Clostridiaceae</taxon>
        <taxon>Clostridium</taxon>
    </lineage>
</organism>
<gene>
    <name evidence="2" type="ORF">CLG_B0215</name>
</gene>
<comment type="caution">
    <text evidence="2">The sequence shown here is derived from an EMBL/GenBank/DDBJ whole genome shotgun (WGS) entry which is preliminary data.</text>
</comment>